<organism evidence="9 10">
    <name type="scientific">Phaeodactylum tricornutum (strain CCAP 1055/1)</name>
    <dbReference type="NCBI Taxonomy" id="556484"/>
    <lineage>
        <taxon>Eukaryota</taxon>
        <taxon>Sar</taxon>
        <taxon>Stramenopiles</taxon>
        <taxon>Ochrophyta</taxon>
        <taxon>Bacillariophyta</taxon>
        <taxon>Bacillariophyceae</taxon>
        <taxon>Bacillariophycidae</taxon>
        <taxon>Naviculales</taxon>
        <taxon>Phaeodactylaceae</taxon>
        <taxon>Phaeodactylum</taxon>
    </lineage>
</organism>
<dbReference type="eggNOG" id="KOG0147">
    <property type="taxonomic scope" value="Eukaryota"/>
</dbReference>
<feature type="compositionally biased region" description="Basic and acidic residues" evidence="7">
    <location>
        <begin position="271"/>
        <end position="280"/>
    </location>
</feature>
<dbReference type="GO" id="GO:0005684">
    <property type="term" value="C:U2-type spliceosomal complex"/>
    <property type="evidence" value="ECO:0007669"/>
    <property type="project" value="UniProtKB-ARBA"/>
</dbReference>
<reference evidence="10" key="2">
    <citation type="submission" date="2008-08" db="EMBL/GenBank/DDBJ databases">
        <authorList>
            <consortium name="Diatom Consortium"/>
            <person name="Grigoriev I."/>
            <person name="Grimwood J."/>
            <person name="Kuo A."/>
            <person name="Otillar R.P."/>
            <person name="Salamov A."/>
            <person name="Detter J.C."/>
            <person name="Lindquist E."/>
            <person name="Shapiro H."/>
            <person name="Lucas S."/>
            <person name="Glavina del Rio T."/>
            <person name="Pitluck S."/>
            <person name="Rokhsar D."/>
            <person name="Bowler C."/>
        </authorList>
    </citation>
    <scope>GENOME REANNOTATION</scope>
    <source>
        <strain evidence="10">CCAP 1055/1</strain>
    </source>
</reference>
<feature type="compositionally biased region" description="Basic and acidic residues" evidence="7">
    <location>
        <begin position="32"/>
        <end position="73"/>
    </location>
</feature>
<dbReference type="Pfam" id="PF00076">
    <property type="entry name" value="RRM_1"/>
    <property type="match status" value="2"/>
</dbReference>
<feature type="domain" description="RRM" evidence="8">
    <location>
        <begin position="287"/>
        <end position="367"/>
    </location>
</feature>
<dbReference type="InterPro" id="IPR012677">
    <property type="entry name" value="Nucleotide-bd_a/b_plait_sf"/>
</dbReference>
<dbReference type="SMART" id="SM00360">
    <property type="entry name" value="RRM"/>
    <property type="match status" value="3"/>
</dbReference>
<dbReference type="PaxDb" id="2850-Phatr20857"/>
<keyword evidence="2" id="KW-0507">mRNA processing</keyword>
<dbReference type="SUPFAM" id="SSF54928">
    <property type="entry name" value="RNA-binding domain, RBD"/>
    <property type="match status" value="2"/>
</dbReference>
<dbReference type="FunFam" id="3.30.70.330:FF:000105">
    <property type="entry name" value="HIV Tat-specific factor 1 homolog"/>
    <property type="match status" value="1"/>
</dbReference>
<dbReference type="CDD" id="cd12285">
    <property type="entry name" value="RRM3_RBM39_like"/>
    <property type="match status" value="1"/>
</dbReference>
<feature type="compositionally biased region" description="Basic residues" evidence="7">
    <location>
        <begin position="234"/>
        <end position="264"/>
    </location>
</feature>
<dbReference type="PROSITE" id="PS50102">
    <property type="entry name" value="RRM"/>
    <property type="match status" value="3"/>
</dbReference>
<feature type="compositionally biased region" description="Basic and acidic residues" evidence="7">
    <location>
        <begin position="7"/>
        <end position="24"/>
    </location>
</feature>
<keyword evidence="10" id="KW-1185">Reference proteome</keyword>
<feature type="compositionally biased region" description="Basic residues" evidence="7">
    <location>
        <begin position="207"/>
        <end position="218"/>
    </location>
</feature>
<proteinExistence type="inferred from homology"/>
<feature type="compositionally biased region" description="Low complexity" evidence="7">
    <location>
        <begin position="219"/>
        <end position="233"/>
    </location>
</feature>
<evidence type="ECO:0000256" key="2">
    <source>
        <dbReference type="ARBA" id="ARBA00022664"/>
    </source>
</evidence>
<dbReference type="AlphaFoldDB" id="B7G1H5"/>
<name>B7G1H5_PHATC</name>
<dbReference type="OrthoDB" id="5411533at2759"/>
<evidence type="ECO:0000313" key="9">
    <source>
        <dbReference type="EMBL" id="EEC47682.1"/>
    </source>
</evidence>
<keyword evidence="5" id="KW-0508">mRNA splicing</keyword>
<protein>
    <recommendedName>
        <fullName evidence="8">RRM domain-containing protein</fullName>
    </recommendedName>
</protein>
<keyword evidence="4 6" id="KW-0694">RNA-binding</keyword>
<feature type="compositionally biased region" description="Basic residues" evidence="7">
    <location>
        <begin position="123"/>
        <end position="132"/>
    </location>
</feature>
<sequence>MPSPSPEKSRSGQTEEERLREVLRAKRKSRRESKGDNGDRDAQHDTDRTKSQSPSEKIKSTDRESARSPENLDRSQPANSNGHAEPQSNTQRSRSPDHRRERRPSNDRPSLDRSRGSRDERRRPRRHHHRDNSRHGSNPSRGPPGSRAHDPYYPPRRGGGLAANGAPMRGPPPPHHWRGPPSSGPPASRHRHRDLAALDRYDDFGRRRPPSRRSRSRSVSRSSSGTSSGYSSRSRSRSHSRSRSRDRRPRRQRGGSSRNRRRSHNSSTTSDVEHATQVDNTYTKDQRTVFVTQLVQRTQERDLKKFFTRKGCKVNEVILLRDKRTGKHKGCAYVEMKRMEDVSIAVGLSAEVPDFQRFPVLVKASEAEKNYLANASTATSTAAQMGVPIKSAPLLGPDGKMLEAQKVYIGSLDPSVSQEHLFALFSQFGQLEKVTLQMDSNTGLSKGFAFLTFHDPKEANLAIQTMANQALAGRPMKTGWASQGSSIPGVEVVTSDEFPADASTRAQRAYQVLAQLTMGVPVASVGQAPGTSSFAAAAAVPGGASRIPTVAEARASLAGAVAMAPATPAVLVPTPAVAPLGSPDAKIVGNADTPTKNVLIRNMFDKDKETDPGWEKDIKEEFEDECSKYGTITSVTVMHMEPGGKIYASFDSVIGAQKCASSLAGRWFDKRQLRVDFVADKDLPKDD</sequence>
<evidence type="ECO:0000256" key="1">
    <source>
        <dbReference type="ARBA" id="ARBA00007747"/>
    </source>
</evidence>
<dbReference type="RefSeq" id="XP_002181030.1">
    <property type="nucleotide sequence ID" value="XM_002180994.1"/>
</dbReference>
<dbReference type="InterPro" id="IPR006509">
    <property type="entry name" value="RBM39_SF"/>
</dbReference>
<evidence type="ECO:0000256" key="6">
    <source>
        <dbReference type="PROSITE-ProRule" id="PRU00176"/>
    </source>
</evidence>
<dbReference type="Proteomes" id="UP000000759">
    <property type="component" value="Chromosome 10"/>
</dbReference>
<feature type="compositionally biased region" description="Polar residues" evidence="7">
    <location>
        <begin position="74"/>
        <end position="91"/>
    </location>
</feature>
<feature type="compositionally biased region" description="Basic and acidic residues" evidence="7">
    <location>
        <begin position="94"/>
        <end position="122"/>
    </location>
</feature>
<dbReference type="Gene3D" id="3.30.70.330">
    <property type="match status" value="3"/>
</dbReference>
<dbReference type="GO" id="GO:0003723">
    <property type="term" value="F:RNA binding"/>
    <property type="evidence" value="ECO:0007669"/>
    <property type="project" value="UniProtKB-UniRule"/>
</dbReference>
<dbReference type="NCBIfam" id="TIGR01622">
    <property type="entry name" value="SF-CC1"/>
    <property type="match status" value="1"/>
</dbReference>
<feature type="region of interest" description="Disordered" evidence="7">
    <location>
        <begin position="1"/>
        <end position="280"/>
    </location>
</feature>
<dbReference type="InterPro" id="IPR035979">
    <property type="entry name" value="RBD_domain_sf"/>
</dbReference>
<dbReference type="GO" id="GO:0000398">
    <property type="term" value="P:mRNA splicing, via spliceosome"/>
    <property type="evidence" value="ECO:0007669"/>
    <property type="project" value="UniProtKB-ARBA"/>
</dbReference>
<comment type="similarity">
    <text evidence="1">Belongs to the HTATSF1 family.</text>
</comment>
<evidence type="ECO:0000256" key="3">
    <source>
        <dbReference type="ARBA" id="ARBA00022737"/>
    </source>
</evidence>
<gene>
    <name evidence="9" type="ORF">PHATRDRAFT_20857</name>
</gene>
<dbReference type="STRING" id="556484.B7G1H5"/>
<reference evidence="9 10" key="1">
    <citation type="journal article" date="2008" name="Nature">
        <title>The Phaeodactylum genome reveals the evolutionary history of diatom genomes.</title>
        <authorList>
            <person name="Bowler C."/>
            <person name="Allen A.E."/>
            <person name="Badger J.H."/>
            <person name="Grimwood J."/>
            <person name="Jabbari K."/>
            <person name="Kuo A."/>
            <person name="Maheswari U."/>
            <person name="Martens C."/>
            <person name="Maumus F."/>
            <person name="Otillar R.P."/>
            <person name="Rayko E."/>
            <person name="Salamov A."/>
            <person name="Vandepoele K."/>
            <person name="Beszteri B."/>
            <person name="Gruber A."/>
            <person name="Heijde M."/>
            <person name="Katinka M."/>
            <person name="Mock T."/>
            <person name="Valentin K."/>
            <person name="Verret F."/>
            <person name="Berges J.A."/>
            <person name="Brownlee C."/>
            <person name="Cadoret J.P."/>
            <person name="Chiovitti A."/>
            <person name="Choi C.J."/>
            <person name="Coesel S."/>
            <person name="De Martino A."/>
            <person name="Detter J.C."/>
            <person name="Durkin C."/>
            <person name="Falciatore A."/>
            <person name="Fournet J."/>
            <person name="Haruta M."/>
            <person name="Huysman M.J."/>
            <person name="Jenkins B.D."/>
            <person name="Jiroutova K."/>
            <person name="Jorgensen R.E."/>
            <person name="Joubert Y."/>
            <person name="Kaplan A."/>
            <person name="Kroger N."/>
            <person name="Kroth P.G."/>
            <person name="La Roche J."/>
            <person name="Lindquist E."/>
            <person name="Lommer M."/>
            <person name="Martin-Jezequel V."/>
            <person name="Lopez P.J."/>
            <person name="Lucas S."/>
            <person name="Mangogna M."/>
            <person name="McGinnis K."/>
            <person name="Medlin L.K."/>
            <person name="Montsant A."/>
            <person name="Oudot-Le Secq M.P."/>
            <person name="Napoli C."/>
            <person name="Obornik M."/>
            <person name="Parker M.S."/>
            <person name="Petit J.L."/>
            <person name="Porcel B.M."/>
            <person name="Poulsen N."/>
            <person name="Robison M."/>
            <person name="Rychlewski L."/>
            <person name="Rynearson T.A."/>
            <person name="Schmutz J."/>
            <person name="Shapiro H."/>
            <person name="Siaut M."/>
            <person name="Stanley M."/>
            <person name="Sussman M.R."/>
            <person name="Taylor A.R."/>
            <person name="Vardi A."/>
            <person name="von Dassow P."/>
            <person name="Vyverman W."/>
            <person name="Willis A."/>
            <person name="Wyrwicz L.S."/>
            <person name="Rokhsar D.S."/>
            <person name="Weissenbach J."/>
            <person name="Armbrust E.V."/>
            <person name="Green B.R."/>
            <person name="Van de Peer Y."/>
            <person name="Grigoriev I.V."/>
        </authorList>
    </citation>
    <scope>NUCLEOTIDE SEQUENCE [LARGE SCALE GENOMIC DNA]</scope>
    <source>
        <strain evidence="9 10">CCAP 1055/1</strain>
    </source>
</reference>
<dbReference type="InParanoid" id="B7G1H5"/>
<evidence type="ECO:0000259" key="8">
    <source>
        <dbReference type="PROSITE" id="PS50102"/>
    </source>
</evidence>
<evidence type="ECO:0000256" key="5">
    <source>
        <dbReference type="ARBA" id="ARBA00023187"/>
    </source>
</evidence>
<dbReference type="InterPro" id="IPR000504">
    <property type="entry name" value="RRM_dom"/>
</dbReference>
<dbReference type="PANTHER" id="PTHR48036">
    <property type="entry name" value="SPLICING FACTOR (PAD-1), PUTATIVE (AFU_ORTHOLOGUE AFUA_1G15810)-RELATED"/>
    <property type="match status" value="1"/>
</dbReference>
<keyword evidence="3" id="KW-0677">Repeat</keyword>
<feature type="compositionally biased region" description="Basic and acidic residues" evidence="7">
    <location>
        <begin position="194"/>
        <end position="206"/>
    </location>
</feature>
<dbReference type="EMBL" id="CM000613">
    <property type="protein sequence ID" value="EEC47682.1"/>
    <property type="molecule type" value="Genomic_DNA"/>
</dbReference>
<evidence type="ECO:0000256" key="4">
    <source>
        <dbReference type="ARBA" id="ARBA00022884"/>
    </source>
</evidence>
<evidence type="ECO:0000313" key="10">
    <source>
        <dbReference type="Proteomes" id="UP000000759"/>
    </source>
</evidence>
<feature type="domain" description="RRM" evidence="8">
    <location>
        <begin position="596"/>
        <end position="680"/>
    </location>
</feature>
<dbReference type="KEGG" id="pti:PHATRDRAFT_20857"/>
<dbReference type="GeneID" id="7201595"/>
<dbReference type="HOGENOM" id="CLU_389575_0_0_1"/>
<accession>B7G1H5</accession>
<evidence type="ECO:0000256" key="7">
    <source>
        <dbReference type="SAM" id="MobiDB-lite"/>
    </source>
</evidence>
<feature type="domain" description="RRM" evidence="8">
    <location>
        <begin position="405"/>
        <end position="483"/>
    </location>
</feature>